<dbReference type="InterPro" id="IPR000504">
    <property type="entry name" value="RRM_dom"/>
</dbReference>
<feature type="domain" description="RRM" evidence="4">
    <location>
        <begin position="27"/>
        <end position="106"/>
    </location>
</feature>
<dbReference type="InParanoid" id="Q5KMQ5"/>
<evidence type="ECO:0000259" key="4">
    <source>
        <dbReference type="PROSITE" id="PS50102"/>
    </source>
</evidence>
<dbReference type="Proteomes" id="UP000002149">
    <property type="component" value="Chromosome 2"/>
</dbReference>
<dbReference type="CDD" id="cd12246">
    <property type="entry name" value="RRM1_U1A_like"/>
    <property type="match status" value="1"/>
</dbReference>
<feature type="compositionally biased region" description="Basic and acidic residues" evidence="3">
    <location>
        <begin position="137"/>
        <end position="175"/>
    </location>
</feature>
<dbReference type="GO" id="GO:0000398">
    <property type="term" value="P:mRNA splicing, via spliceosome"/>
    <property type="evidence" value="ECO:0000318"/>
    <property type="project" value="GO_Central"/>
</dbReference>
<evidence type="ECO:0000256" key="1">
    <source>
        <dbReference type="ARBA" id="ARBA00022884"/>
    </source>
</evidence>
<dbReference type="GO" id="GO:0030619">
    <property type="term" value="F:U1 snRNA binding"/>
    <property type="evidence" value="ECO:0000318"/>
    <property type="project" value="GO_Central"/>
</dbReference>
<dbReference type="InterPro" id="IPR035979">
    <property type="entry name" value="RBD_domain_sf"/>
</dbReference>
<dbReference type="GeneID" id="3256046"/>
<dbReference type="OrthoDB" id="277802at2759"/>
<feature type="region of interest" description="Disordered" evidence="3">
    <location>
        <begin position="137"/>
        <end position="179"/>
    </location>
</feature>
<dbReference type="STRING" id="214684.Q5KMQ5"/>
<dbReference type="AlphaFoldDB" id="Q5KMQ5"/>
<evidence type="ECO:0000256" key="2">
    <source>
        <dbReference type="PROSITE-ProRule" id="PRU00176"/>
    </source>
</evidence>
<protein>
    <recommendedName>
        <fullName evidence="4">RRM domain-containing protein</fullName>
    </recommendedName>
</protein>
<dbReference type="FunFam" id="3.30.70.330:FF:001265">
    <property type="entry name" value="Unplaced genomic scaffold supercont1.20, whole genome shotgun sequence"/>
    <property type="match status" value="1"/>
</dbReference>
<evidence type="ECO:0000313" key="6">
    <source>
        <dbReference type="Proteomes" id="UP000002149"/>
    </source>
</evidence>
<dbReference type="PROSITE" id="PS50102">
    <property type="entry name" value="RRM"/>
    <property type="match status" value="1"/>
</dbReference>
<keyword evidence="1 2" id="KW-0694">RNA-binding</keyword>
<evidence type="ECO:0000313" key="5">
    <source>
        <dbReference type="EMBL" id="AAW41787.2"/>
    </source>
</evidence>
<name>Q5KMQ5_CRYD1</name>
<dbReference type="RefSeq" id="XP_024512241.1">
    <property type="nucleotide sequence ID" value="XM_024656447.1"/>
</dbReference>
<dbReference type="HOGENOM" id="CLU_1061803_0_0_1"/>
<dbReference type="Pfam" id="PF00076">
    <property type="entry name" value="RRM_1"/>
    <property type="match status" value="1"/>
</dbReference>
<dbReference type="FunFam" id="3.30.70.330:FF:000039">
    <property type="entry name" value="U1 small nuclear ribonucleoprotein A"/>
    <property type="match status" value="1"/>
</dbReference>
<proteinExistence type="predicted"/>
<dbReference type="EMBL" id="AE017342">
    <property type="protein sequence ID" value="AAW41787.2"/>
    <property type="molecule type" value="Genomic_DNA"/>
</dbReference>
<dbReference type="GO" id="GO:0005685">
    <property type="term" value="C:U1 snRNP"/>
    <property type="evidence" value="ECO:0000318"/>
    <property type="project" value="GO_Central"/>
</dbReference>
<sequence>MHLHLLVQIPTLHSTPTAMAILSTPSPTLYVSGLETKTKKPELRQQLYALFSPYGRVIDVVAKKHDGGRGQAFVVFEEQVAATAALRGLTGETFYNRELRISYAKKPSYATTARQDPSASREAAAIQAAKLTVSRAQDEYEQLEKERHDEEAGFLGEKRGLEDEGDERGAKRVKQEDDEAMEIEMDEEEDEEKPVLICSNLPAECNADIMGALFSQYQGFVSATQLPSSFTPPSSHPKPNPGAVSFHATFQSRDQAAKAKDEVNGYLMQPGWAMTATLA</sequence>
<accession>Q55X78</accession>
<gene>
    <name evidence="5" type="ordered locus">CNB00870</name>
</gene>
<reference evidence="5 6" key="1">
    <citation type="journal article" date="2005" name="Science">
        <title>The genome of the basidiomycetous yeast and human pathogen Cryptococcus neoformans.</title>
        <authorList>
            <person name="Loftus B.J."/>
            <person name="Fung E."/>
            <person name="Roncaglia P."/>
            <person name="Rowley D."/>
            <person name="Amedeo P."/>
            <person name="Bruno D."/>
            <person name="Vamathevan J."/>
            <person name="Miranda M."/>
            <person name="Anderson I.J."/>
            <person name="Fraser J.A."/>
            <person name="Allen J.E."/>
            <person name="Bosdet I.E."/>
            <person name="Brent M.R."/>
            <person name="Chiu R."/>
            <person name="Doering T.L."/>
            <person name="Donlin M.J."/>
            <person name="D'Souza C.A."/>
            <person name="Fox D.S."/>
            <person name="Grinberg V."/>
            <person name="Fu J."/>
            <person name="Fukushima M."/>
            <person name="Haas B.J."/>
            <person name="Huang J.C."/>
            <person name="Janbon G."/>
            <person name="Jones S.J."/>
            <person name="Koo H.L."/>
            <person name="Krzywinski M.I."/>
            <person name="Kwon-Chung J.K."/>
            <person name="Lengeler K.B."/>
            <person name="Maiti R."/>
            <person name="Marra M.A."/>
            <person name="Marra R.E."/>
            <person name="Mathewson C.A."/>
            <person name="Mitchell T.G."/>
            <person name="Pertea M."/>
            <person name="Riggs F.R."/>
            <person name="Salzberg S.L."/>
            <person name="Schein J.E."/>
            <person name="Shvartsbeyn A."/>
            <person name="Shin H."/>
            <person name="Shumway M."/>
            <person name="Specht C.A."/>
            <person name="Suh B.B."/>
            <person name="Tenney A."/>
            <person name="Utterback T.R."/>
            <person name="Wickes B.L."/>
            <person name="Wortman J.R."/>
            <person name="Wye N.H."/>
            <person name="Kronstad J.W."/>
            <person name="Lodge J.K."/>
            <person name="Heitman J."/>
            <person name="Davis R.W."/>
            <person name="Fraser C.M."/>
            <person name="Hyman R.W."/>
        </authorList>
    </citation>
    <scope>NUCLEOTIDE SEQUENCE [LARGE SCALE GENOMIC DNA]</scope>
    <source>
        <strain evidence="6">JEC21 / ATCC MYA-565</strain>
    </source>
</reference>
<dbReference type="PANTHER" id="PTHR10501">
    <property type="entry name" value="U1 SMALL NUCLEAR RIBONUCLEOPROTEIN A/U2 SMALL NUCLEAR RIBONUCLEOPROTEIN B"/>
    <property type="match status" value="1"/>
</dbReference>
<evidence type="ECO:0000256" key="3">
    <source>
        <dbReference type="SAM" id="MobiDB-lite"/>
    </source>
</evidence>
<dbReference type="SMART" id="SM00360">
    <property type="entry name" value="RRM"/>
    <property type="match status" value="2"/>
</dbReference>
<dbReference type="SUPFAM" id="SSF54928">
    <property type="entry name" value="RNA-binding domain, RBD"/>
    <property type="match status" value="2"/>
</dbReference>
<dbReference type="PaxDb" id="214684-Q5KMQ5"/>
<dbReference type="KEGG" id="cne:CNB00870"/>
<organism evidence="5 6">
    <name type="scientific">Cryptococcus deneoformans (strain JEC21 / ATCC MYA-565)</name>
    <name type="common">Cryptococcus neoformans var. neoformans serotype D</name>
    <dbReference type="NCBI Taxonomy" id="214684"/>
    <lineage>
        <taxon>Eukaryota</taxon>
        <taxon>Fungi</taxon>
        <taxon>Dikarya</taxon>
        <taxon>Basidiomycota</taxon>
        <taxon>Agaricomycotina</taxon>
        <taxon>Tremellomycetes</taxon>
        <taxon>Tremellales</taxon>
        <taxon>Cryptococcaceae</taxon>
        <taxon>Cryptococcus</taxon>
        <taxon>Cryptococcus neoformans species complex</taxon>
    </lineage>
</organism>
<accession>Q5KMQ5</accession>
<dbReference type="eggNOG" id="KOG4206">
    <property type="taxonomic scope" value="Eukaryota"/>
</dbReference>
<dbReference type="VEuPathDB" id="FungiDB:CNB00870"/>
<dbReference type="InterPro" id="IPR012677">
    <property type="entry name" value="Nucleotide-bd_a/b_plait_sf"/>
</dbReference>
<keyword evidence="6" id="KW-1185">Reference proteome</keyword>
<dbReference type="Gene3D" id="3.30.70.330">
    <property type="match status" value="2"/>
</dbReference>